<dbReference type="RefSeq" id="WP_334478463.1">
    <property type="nucleotide sequence ID" value="NZ_JAZHRV010000001.1"/>
</dbReference>
<dbReference type="EMBL" id="JAZHRV010000001">
    <property type="protein sequence ID" value="MEH2553891.1"/>
    <property type="molecule type" value="Genomic_DNA"/>
</dbReference>
<sequence length="88" mass="9758">MTSDGLSEADIEAVQRHLAMLQKNALVPAKHHILRQMIDGVEAPPTAMNMSVAQGTYFDGMKLALAEIDRRYGGQRVEDGGLERWSMM</sequence>
<dbReference type="Proteomes" id="UP001364224">
    <property type="component" value="Unassembled WGS sequence"/>
</dbReference>
<name>A0ABU8B5R9_9BRAD</name>
<organism evidence="1 2">
    <name type="scientific">Bradyrhizobium algeriense</name>
    <dbReference type="NCBI Taxonomy" id="634784"/>
    <lineage>
        <taxon>Bacteria</taxon>
        <taxon>Pseudomonadati</taxon>
        <taxon>Pseudomonadota</taxon>
        <taxon>Alphaproteobacteria</taxon>
        <taxon>Hyphomicrobiales</taxon>
        <taxon>Nitrobacteraceae</taxon>
        <taxon>Bradyrhizobium</taxon>
    </lineage>
</organism>
<keyword evidence="2" id="KW-1185">Reference proteome</keyword>
<evidence type="ECO:0000313" key="2">
    <source>
        <dbReference type="Proteomes" id="UP001364224"/>
    </source>
</evidence>
<evidence type="ECO:0000313" key="1">
    <source>
        <dbReference type="EMBL" id="MEH2553891.1"/>
    </source>
</evidence>
<proteinExistence type="predicted"/>
<accession>A0ABU8B5R9</accession>
<gene>
    <name evidence="1" type="ORF">V1286_001420</name>
</gene>
<comment type="caution">
    <text evidence="1">The sequence shown here is derived from an EMBL/GenBank/DDBJ whole genome shotgun (WGS) entry which is preliminary data.</text>
</comment>
<reference evidence="1 2" key="1">
    <citation type="submission" date="2024-02" db="EMBL/GenBank/DDBJ databases">
        <title>Adaptive strategies in a cosmopolitan and abundant soil bacterium.</title>
        <authorList>
            <person name="Carini P."/>
        </authorList>
    </citation>
    <scope>NUCLEOTIDE SEQUENCE [LARGE SCALE GENOMIC DNA]</scope>
    <source>
        <strain evidence="1 2">AZCC 1608</strain>
    </source>
</reference>
<protein>
    <submittedName>
        <fullName evidence="1">Uncharacterized protein</fullName>
    </submittedName>
</protein>